<reference evidence="2 3" key="1">
    <citation type="submission" date="2023-08" db="EMBL/GenBank/DDBJ databases">
        <authorList>
            <person name="Palmer J.M."/>
        </authorList>
    </citation>
    <scope>NUCLEOTIDE SEQUENCE [LARGE SCALE GENOMIC DNA]</scope>
    <source>
        <strain evidence="2 3">TWF481</strain>
    </source>
</reference>
<organism evidence="2 3">
    <name type="scientific">Arthrobotrys musiformis</name>
    <dbReference type="NCBI Taxonomy" id="47236"/>
    <lineage>
        <taxon>Eukaryota</taxon>
        <taxon>Fungi</taxon>
        <taxon>Dikarya</taxon>
        <taxon>Ascomycota</taxon>
        <taxon>Pezizomycotina</taxon>
        <taxon>Orbiliomycetes</taxon>
        <taxon>Orbiliales</taxon>
        <taxon>Orbiliaceae</taxon>
        <taxon>Arthrobotrys</taxon>
    </lineage>
</organism>
<proteinExistence type="predicted"/>
<keyword evidence="3" id="KW-1185">Reference proteome</keyword>
<sequence>MGGLSHRFVGPTAPPRYVHPSVPASSDHHPIIPSSHHPPSSHLRYLPSPSSSPHQLLDRHYPLPPFVALTVFCFVLPPMPSSSFHLERHRSSATQSIPQSQSHISHSLPLDSVFFLQCPTPKHTSHVILTHYLSFARIVTLGQGKPG</sequence>
<dbReference type="Proteomes" id="UP001370758">
    <property type="component" value="Unassembled WGS sequence"/>
</dbReference>
<name>A0AAV9VU34_9PEZI</name>
<dbReference type="EMBL" id="JAVHJL010000012">
    <property type="protein sequence ID" value="KAK6495727.1"/>
    <property type="molecule type" value="Genomic_DNA"/>
</dbReference>
<accession>A0AAV9VU34</accession>
<evidence type="ECO:0000313" key="2">
    <source>
        <dbReference type="EMBL" id="KAK6495727.1"/>
    </source>
</evidence>
<feature type="region of interest" description="Disordered" evidence="1">
    <location>
        <begin position="1"/>
        <end position="51"/>
    </location>
</feature>
<comment type="caution">
    <text evidence="2">The sequence shown here is derived from an EMBL/GenBank/DDBJ whole genome shotgun (WGS) entry which is preliminary data.</text>
</comment>
<dbReference type="AlphaFoldDB" id="A0AAV9VU34"/>
<feature type="compositionally biased region" description="Low complexity" evidence="1">
    <location>
        <begin position="31"/>
        <end position="51"/>
    </location>
</feature>
<evidence type="ECO:0000256" key="1">
    <source>
        <dbReference type="SAM" id="MobiDB-lite"/>
    </source>
</evidence>
<protein>
    <submittedName>
        <fullName evidence="2">Uncharacterized protein</fullName>
    </submittedName>
</protein>
<evidence type="ECO:0000313" key="3">
    <source>
        <dbReference type="Proteomes" id="UP001370758"/>
    </source>
</evidence>
<gene>
    <name evidence="2" type="ORF">TWF481_002774</name>
</gene>